<dbReference type="InterPro" id="IPR001119">
    <property type="entry name" value="SLH_dom"/>
</dbReference>
<dbReference type="PROSITE" id="PS51272">
    <property type="entry name" value="SLH"/>
    <property type="match status" value="3"/>
</dbReference>
<accession>A0A1Y3PNR0</accession>
<dbReference type="InterPro" id="IPR051465">
    <property type="entry name" value="Cell_Envelope_Struct_Comp"/>
</dbReference>
<feature type="domain" description="SLH" evidence="3">
    <location>
        <begin position="465"/>
        <end position="524"/>
    </location>
</feature>
<evidence type="ECO:0000313" key="4">
    <source>
        <dbReference type="EMBL" id="OUM89001.1"/>
    </source>
</evidence>
<evidence type="ECO:0000313" key="5">
    <source>
        <dbReference type="Proteomes" id="UP000196475"/>
    </source>
</evidence>
<dbReference type="EMBL" id="LZRT01000054">
    <property type="protein sequence ID" value="OUM89001.1"/>
    <property type="molecule type" value="Genomic_DNA"/>
</dbReference>
<gene>
    <name evidence="4" type="ORF">BAA01_10320</name>
</gene>
<name>A0A1Y3PNR0_9BACI</name>
<dbReference type="Pfam" id="PF00395">
    <property type="entry name" value="SLH"/>
    <property type="match status" value="3"/>
</dbReference>
<evidence type="ECO:0000256" key="2">
    <source>
        <dbReference type="SAM" id="SignalP"/>
    </source>
</evidence>
<proteinExistence type="predicted"/>
<feature type="chain" id="PRO_5012215224" description="SLH domain-containing protein" evidence="2">
    <location>
        <begin position="30"/>
        <end position="524"/>
    </location>
</feature>
<sequence>MKRLAIRKTAGLMALIMTISLMLPIIAYAAAEFVKVEVNADGKVSVVFKVTDDVYAAENFFGREVVVNVYDKNGKLGTITLTYQKGYGNDGYYYVGTSDSIAKLVNQQESVYLNVYGFVNDNVPIAVYEIKPSDSKPTPIYFPPIPIGDSDVDVVKANPDGTVDAGALKAALAKGYATVEISGDVAKLPASALTEGGIVKIVSPLGWYELPLSELDLEALAEQLGVELDDLWIVVTIAEVQGGLKASAEQTLGALGEIVSPIVEFKLEAVAGDNSVEISKFSQFIKRALKLNAEGGSLVGVRVNGNAANPLPTKAGDGEAIIYSNTNSVYGVVAVAPKSFTDLANHWSRDYVTKLANKLIVEGTGAGKFDPNRDVTRAEFAAMIVRALGLEASGNAPFSDVADSAWYAKAVAAAAEYGIVNGYSDGTFRPNNKITRQELAAMVVRAQKLAGKEVVLSNAEIASLLSGYKDAGKIGAWARAELAAAIKAQIVQGRSSSTVAPTATATRAEAATMINRFLTNVDFI</sequence>
<keyword evidence="1 2" id="KW-0732">Signal</keyword>
<evidence type="ECO:0000256" key="1">
    <source>
        <dbReference type="ARBA" id="ARBA00022729"/>
    </source>
</evidence>
<dbReference type="AlphaFoldDB" id="A0A1Y3PNR0"/>
<comment type="caution">
    <text evidence="4">The sequence shown here is derived from an EMBL/GenBank/DDBJ whole genome shotgun (WGS) entry which is preliminary data.</text>
</comment>
<protein>
    <recommendedName>
        <fullName evidence="3">SLH domain-containing protein</fullName>
    </recommendedName>
</protein>
<dbReference type="PANTHER" id="PTHR43308:SF5">
    <property type="entry name" value="S-LAYER PROTEIN _ PEPTIDOGLYCAN ENDO-BETA-N-ACETYLGLUCOSAMINIDASE"/>
    <property type="match status" value="1"/>
</dbReference>
<dbReference type="Proteomes" id="UP000196475">
    <property type="component" value="Unassembled WGS sequence"/>
</dbReference>
<feature type="domain" description="SLH" evidence="3">
    <location>
        <begin position="394"/>
        <end position="457"/>
    </location>
</feature>
<feature type="domain" description="SLH" evidence="3">
    <location>
        <begin position="335"/>
        <end position="393"/>
    </location>
</feature>
<feature type="signal peptide" evidence="2">
    <location>
        <begin position="1"/>
        <end position="29"/>
    </location>
</feature>
<dbReference type="PANTHER" id="PTHR43308">
    <property type="entry name" value="OUTER MEMBRANE PROTEIN ALPHA-RELATED"/>
    <property type="match status" value="1"/>
</dbReference>
<evidence type="ECO:0000259" key="3">
    <source>
        <dbReference type="PROSITE" id="PS51272"/>
    </source>
</evidence>
<organism evidence="4 5">
    <name type="scientific">Bacillus thermozeamaize</name>
    <dbReference type="NCBI Taxonomy" id="230954"/>
    <lineage>
        <taxon>Bacteria</taxon>
        <taxon>Bacillati</taxon>
        <taxon>Bacillota</taxon>
        <taxon>Bacilli</taxon>
        <taxon>Bacillales</taxon>
        <taxon>Bacillaceae</taxon>
        <taxon>Bacillus</taxon>
    </lineage>
</organism>
<reference evidence="5" key="1">
    <citation type="submission" date="2016-06" db="EMBL/GenBank/DDBJ databases">
        <authorList>
            <person name="Nascimento L."/>
            <person name="Pereira R.V."/>
            <person name="Martins L.F."/>
            <person name="Quaggio R.B."/>
            <person name="Silva A.M."/>
            <person name="Setubal J.C."/>
        </authorList>
    </citation>
    <scope>NUCLEOTIDE SEQUENCE [LARGE SCALE GENOMIC DNA]</scope>
</reference>